<evidence type="ECO:0000313" key="1">
    <source>
        <dbReference type="EMBL" id="VDK57396.1"/>
    </source>
</evidence>
<organism evidence="1 2">
    <name type="scientific">Cylicostephanus goldi</name>
    <name type="common">Nematode worm</name>
    <dbReference type="NCBI Taxonomy" id="71465"/>
    <lineage>
        <taxon>Eukaryota</taxon>
        <taxon>Metazoa</taxon>
        <taxon>Ecdysozoa</taxon>
        <taxon>Nematoda</taxon>
        <taxon>Chromadorea</taxon>
        <taxon>Rhabditida</taxon>
        <taxon>Rhabditina</taxon>
        <taxon>Rhabditomorpha</taxon>
        <taxon>Strongyloidea</taxon>
        <taxon>Strongylidae</taxon>
        <taxon>Cylicostephanus</taxon>
    </lineage>
</organism>
<dbReference type="EMBL" id="UYRV01010372">
    <property type="protein sequence ID" value="VDK57396.1"/>
    <property type="molecule type" value="Genomic_DNA"/>
</dbReference>
<sequence length="119" mass="12813">MVLGKGVDEECLSSVMEELVVIKLVCTAELEGGLVSSCVCEDEVASFVLLVPVRKNPLESLEVGNLDFINFVVWTAVYGSFLSTSLESVKSVIGDTTLVLLLETTLLYAVNKVDLSLVL</sequence>
<accession>A0A3P6R445</accession>
<keyword evidence="2" id="KW-1185">Reference proteome</keyword>
<dbReference type="AlphaFoldDB" id="A0A3P6R445"/>
<dbReference type="Proteomes" id="UP000271889">
    <property type="component" value="Unassembled WGS sequence"/>
</dbReference>
<name>A0A3P6R445_CYLGO</name>
<proteinExistence type="predicted"/>
<protein>
    <submittedName>
        <fullName evidence="1">Uncharacterized protein</fullName>
    </submittedName>
</protein>
<evidence type="ECO:0000313" key="2">
    <source>
        <dbReference type="Proteomes" id="UP000271889"/>
    </source>
</evidence>
<reference evidence="1 2" key="1">
    <citation type="submission" date="2018-11" db="EMBL/GenBank/DDBJ databases">
        <authorList>
            <consortium name="Pathogen Informatics"/>
        </authorList>
    </citation>
    <scope>NUCLEOTIDE SEQUENCE [LARGE SCALE GENOMIC DNA]</scope>
</reference>
<gene>
    <name evidence="1" type="ORF">CGOC_LOCUS3971</name>
</gene>